<evidence type="ECO:0000313" key="2">
    <source>
        <dbReference type="EMBL" id="SHG84225.1"/>
    </source>
</evidence>
<dbReference type="OrthoDB" id="5570404at2"/>
<accession>A0A1M5N446</accession>
<dbReference type="SUPFAM" id="SSF54523">
    <property type="entry name" value="Pili subunits"/>
    <property type="match status" value="1"/>
</dbReference>
<keyword evidence="1" id="KW-0812">Transmembrane</keyword>
<protein>
    <submittedName>
        <fullName evidence="2">Tfp pilus assembly protein FimT</fullName>
    </submittedName>
</protein>
<dbReference type="AlphaFoldDB" id="A0A1M5N446"/>
<sequence>MFALHAHHRVVPCWRGYLLTEIAIALAIAALLLTAALPSFQSMLYRAALRSVAEQLRSDLTEARALARERRQFIYVSFQRSSDGQYWCWGLSVTADCDCRVSDPSDARLCAVQRRADDDMPLPRRIVSADYQGRVRLDALPFSGLLRLSPVRADLIAGSASFSTTRTPTEVLRVLASRQGRVRLCSPSGAQAVVGAAAC</sequence>
<proteinExistence type="predicted"/>
<keyword evidence="3" id="KW-1185">Reference proteome</keyword>
<evidence type="ECO:0000313" key="3">
    <source>
        <dbReference type="Proteomes" id="UP000199758"/>
    </source>
</evidence>
<organism evidence="2 3">
    <name type="scientific">Hydrocarboniphaga daqingensis</name>
    <dbReference type="NCBI Taxonomy" id="490188"/>
    <lineage>
        <taxon>Bacteria</taxon>
        <taxon>Pseudomonadati</taxon>
        <taxon>Pseudomonadota</taxon>
        <taxon>Gammaproteobacteria</taxon>
        <taxon>Nevskiales</taxon>
        <taxon>Nevskiaceae</taxon>
        <taxon>Hydrocarboniphaga</taxon>
    </lineage>
</organism>
<gene>
    <name evidence="2" type="ORF">SAMN04488068_1614</name>
</gene>
<feature type="transmembrane region" description="Helical" evidence="1">
    <location>
        <begin position="22"/>
        <end position="40"/>
    </location>
</feature>
<reference evidence="2 3" key="1">
    <citation type="submission" date="2016-11" db="EMBL/GenBank/DDBJ databases">
        <authorList>
            <person name="Jaros S."/>
            <person name="Januszkiewicz K."/>
            <person name="Wedrychowicz H."/>
        </authorList>
    </citation>
    <scope>NUCLEOTIDE SEQUENCE [LARGE SCALE GENOMIC DNA]</scope>
    <source>
        <strain evidence="2 3">CGMCC 1.7049</strain>
    </source>
</reference>
<dbReference type="RefSeq" id="WP_072896313.1">
    <property type="nucleotide sequence ID" value="NZ_FQWZ01000003.1"/>
</dbReference>
<dbReference type="InterPro" id="IPR045584">
    <property type="entry name" value="Pilin-like"/>
</dbReference>
<dbReference type="Gene3D" id="3.55.40.10">
    <property type="entry name" value="minor pseudopilin epsh domain"/>
    <property type="match status" value="1"/>
</dbReference>
<dbReference type="EMBL" id="FQWZ01000003">
    <property type="protein sequence ID" value="SHG84225.1"/>
    <property type="molecule type" value="Genomic_DNA"/>
</dbReference>
<keyword evidence="1" id="KW-0472">Membrane</keyword>
<name>A0A1M5N446_9GAMM</name>
<dbReference type="Proteomes" id="UP000199758">
    <property type="component" value="Unassembled WGS sequence"/>
</dbReference>
<keyword evidence="1" id="KW-1133">Transmembrane helix</keyword>
<dbReference type="STRING" id="490188.SAMN04488068_1614"/>
<evidence type="ECO:0000256" key="1">
    <source>
        <dbReference type="SAM" id="Phobius"/>
    </source>
</evidence>